<proteinExistence type="predicted"/>
<feature type="region of interest" description="Disordered" evidence="1">
    <location>
        <begin position="445"/>
        <end position="475"/>
    </location>
</feature>
<feature type="compositionally biased region" description="Low complexity" evidence="1">
    <location>
        <begin position="571"/>
        <end position="583"/>
    </location>
</feature>
<dbReference type="Proteomes" id="UP000245884">
    <property type="component" value="Unassembled WGS sequence"/>
</dbReference>
<feature type="region of interest" description="Disordered" evidence="1">
    <location>
        <begin position="305"/>
        <end position="342"/>
    </location>
</feature>
<dbReference type="EMBL" id="KZ819664">
    <property type="protein sequence ID" value="PWN28879.1"/>
    <property type="molecule type" value="Genomic_DNA"/>
</dbReference>
<feature type="compositionally biased region" description="Low complexity" evidence="1">
    <location>
        <begin position="244"/>
        <end position="257"/>
    </location>
</feature>
<name>A0A316UUB9_9BASI</name>
<reference evidence="2 3" key="1">
    <citation type="journal article" date="2018" name="Mol. Biol. Evol.">
        <title>Broad Genomic Sampling Reveals a Smut Pathogenic Ancestry of the Fungal Clade Ustilaginomycotina.</title>
        <authorList>
            <person name="Kijpornyongpan T."/>
            <person name="Mondo S.J."/>
            <person name="Barry K."/>
            <person name="Sandor L."/>
            <person name="Lee J."/>
            <person name="Lipzen A."/>
            <person name="Pangilinan J."/>
            <person name="LaButti K."/>
            <person name="Hainaut M."/>
            <person name="Henrissat B."/>
            <person name="Grigoriev I.V."/>
            <person name="Spatafora J.W."/>
            <person name="Aime M.C."/>
        </authorList>
    </citation>
    <scope>NUCLEOTIDE SEQUENCE [LARGE SCALE GENOMIC DNA]</scope>
    <source>
        <strain evidence="2 3">MCA 5214</strain>
    </source>
</reference>
<organism evidence="2 3">
    <name type="scientific">Jaminaea rosea</name>
    <dbReference type="NCBI Taxonomy" id="1569628"/>
    <lineage>
        <taxon>Eukaryota</taxon>
        <taxon>Fungi</taxon>
        <taxon>Dikarya</taxon>
        <taxon>Basidiomycota</taxon>
        <taxon>Ustilaginomycotina</taxon>
        <taxon>Exobasidiomycetes</taxon>
        <taxon>Microstromatales</taxon>
        <taxon>Microstromatales incertae sedis</taxon>
        <taxon>Jaminaea</taxon>
    </lineage>
</organism>
<gene>
    <name evidence="2" type="ORF">BDZ90DRAFT_230887</name>
</gene>
<evidence type="ECO:0000313" key="3">
    <source>
        <dbReference type="Proteomes" id="UP000245884"/>
    </source>
</evidence>
<feature type="region of interest" description="Disordered" evidence="1">
    <location>
        <begin position="1"/>
        <end position="68"/>
    </location>
</feature>
<dbReference type="AlphaFoldDB" id="A0A316UUB9"/>
<feature type="region of interest" description="Disordered" evidence="1">
    <location>
        <begin position="560"/>
        <end position="588"/>
    </location>
</feature>
<protein>
    <submittedName>
        <fullName evidence="2">Uncharacterized protein</fullName>
    </submittedName>
</protein>
<feature type="region of interest" description="Disordered" evidence="1">
    <location>
        <begin position="236"/>
        <end position="268"/>
    </location>
</feature>
<evidence type="ECO:0000256" key="1">
    <source>
        <dbReference type="SAM" id="MobiDB-lite"/>
    </source>
</evidence>
<feature type="compositionally biased region" description="Low complexity" evidence="1">
    <location>
        <begin position="24"/>
        <end position="34"/>
    </location>
</feature>
<dbReference type="GeneID" id="37027468"/>
<feature type="compositionally biased region" description="Polar residues" evidence="1">
    <location>
        <begin position="461"/>
        <end position="474"/>
    </location>
</feature>
<keyword evidence="3" id="KW-1185">Reference proteome</keyword>
<feature type="region of interest" description="Disordered" evidence="1">
    <location>
        <begin position="125"/>
        <end position="171"/>
    </location>
</feature>
<sequence>MPFSLRSDGGGEQQRQAAPPPPQAILSSSSASDSHTSLRPPGYPSQEEQRERKRQQNGSSSPPTAGPPVIGLLIAAGVITLMAAKSRARRAHHQAQMISSLTEARDRAAASESAWREAYKSAMAGNVGRPPAAQPPCGSYQPDGQQQLQPNMRPEQKVTPAPSGNSSSGFIDPRVAAQAAREEQEALDNMAIGGVGRNSSRSSMLGEMASGLGQFMGMATGRGDPFPGGGPWMKRGAGPGWADGGAAEASAKSSSEGNCARKPAAALNPRQRWQRAFGAGAGQSTQATPQAVSNDDAAWERLAQKQEARSKVANLDDQPQTATAEGPSMSGPNRAAVTRAQKRLAEMRKEAKLQRQQKVDADKAKRIDSAILDELDAAFFANHLNGSAANGHATEASASEMEEGNDQVKTNATAATLDASSPAQRNQHVSMDNVFLEQQLQDAAEEGRELRLQREQREARTASSPDATNATISSLLRGRNKRDGIRTVAAKEAATAKHDRFVEELAAELLGRPASQAPASEATASDSIVDVEVAEEQQQHQHERASSNMSLLDAALEHAAQEGRDVRARQQRSASSSSPQPRSINGTWDDAQWRDFPLARTILSSQSVLYRGSGLTEEDTTAPFEVAVSKDAHKSPEEWRAERERLEKVIGDLRGRMENMDDQVGKMNVWADEVHRRLGYHGRYPGSRDKPN</sequence>
<feature type="compositionally biased region" description="Basic and acidic residues" evidence="1">
    <location>
        <begin position="445"/>
        <end position="460"/>
    </location>
</feature>
<accession>A0A316UUB9</accession>
<dbReference type="RefSeq" id="XP_025363491.1">
    <property type="nucleotide sequence ID" value="XM_025505645.1"/>
</dbReference>
<evidence type="ECO:0000313" key="2">
    <source>
        <dbReference type="EMBL" id="PWN28879.1"/>
    </source>
</evidence>